<keyword evidence="3" id="KW-1185">Reference proteome</keyword>
<reference evidence="2 3" key="1">
    <citation type="journal article" date="2011" name="Science">
        <title>The ecoresponsive genome of Daphnia pulex.</title>
        <authorList>
            <person name="Colbourne J.K."/>
            <person name="Pfrender M.E."/>
            <person name="Gilbert D."/>
            <person name="Thomas W.K."/>
            <person name="Tucker A."/>
            <person name="Oakley T.H."/>
            <person name="Tokishita S."/>
            <person name="Aerts A."/>
            <person name="Arnold G.J."/>
            <person name="Basu M.K."/>
            <person name="Bauer D.J."/>
            <person name="Caceres C.E."/>
            <person name="Carmel L."/>
            <person name="Casola C."/>
            <person name="Choi J.H."/>
            <person name="Detter J.C."/>
            <person name="Dong Q."/>
            <person name="Dusheyko S."/>
            <person name="Eads B.D."/>
            <person name="Frohlich T."/>
            <person name="Geiler-Samerotte K.A."/>
            <person name="Gerlach D."/>
            <person name="Hatcher P."/>
            <person name="Jogdeo S."/>
            <person name="Krijgsveld J."/>
            <person name="Kriventseva E.V."/>
            <person name="Kultz D."/>
            <person name="Laforsch C."/>
            <person name="Lindquist E."/>
            <person name="Lopez J."/>
            <person name="Manak J.R."/>
            <person name="Muller J."/>
            <person name="Pangilinan J."/>
            <person name="Patwardhan R.P."/>
            <person name="Pitluck S."/>
            <person name="Pritham E.J."/>
            <person name="Rechtsteiner A."/>
            <person name="Rho M."/>
            <person name="Rogozin I.B."/>
            <person name="Sakarya O."/>
            <person name="Salamov A."/>
            <person name="Schaack S."/>
            <person name="Shapiro H."/>
            <person name="Shiga Y."/>
            <person name="Skalitzky C."/>
            <person name="Smith Z."/>
            <person name="Souvorov A."/>
            <person name="Sung W."/>
            <person name="Tang Z."/>
            <person name="Tsuchiya D."/>
            <person name="Tu H."/>
            <person name="Vos H."/>
            <person name="Wang M."/>
            <person name="Wolf Y.I."/>
            <person name="Yamagata H."/>
            <person name="Yamada T."/>
            <person name="Ye Y."/>
            <person name="Shaw J.R."/>
            <person name="Andrews J."/>
            <person name="Crease T.J."/>
            <person name="Tang H."/>
            <person name="Lucas S.M."/>
            <person name="Robertson H.M."/>
            <person name="Bork P."/>
            <person name="Koonin E.V."/>
            <person name="Zdobnov E.M."/>
            <person name="Grigoriev I.V."/>
            <person name="Lynch M."/>
            <person name="Boore J.L."/>
        </authorList>
    </citation>
    <scope>NUCLEOTIDE SEQUENCE [LARGE SCALE GENOMIC DNA]</scope>
</reference>
<dbReference type="eggNOG" id="KOG1826">
    <property type="taxonomic scope" value="Eukaryota"/>
</dbReference>
<dbReference type="KEGG" id="dpx:DAPPUDRAFT_54890"/>
<accession>E9GUI8</accession>
<dbReference type="Proteomes" id="UP000000305">
    <property type="component" value="Unassembled WGS sequence"/>
</dbReference>
<evidence type="ECO:0000313" key="1">
    <source>
        <dbReference type="EMBL" id="EFX70786.1"/>
    </source>
</evidence>
<organism evidence="2 3">
    <name type="scientific">Daphnia pulex</name>
    <name type="common">Water flea</name>
    <dbReference type="NCBI Taxonomy" id="6669"/>
    <lineage>
        <taxon>Eukaryota</taxon>
        <taxon>Metazoa</taxon>
        <taxon>Ecdysozoa</taxon>
        <taxon>Arthropoda</taxon>
        <taxon>Crustacea</taxon>
        <taxon>Branchiopoda</taxon>
        <taxon>Diplostraca</taxon>
        <taxon>Cladocera</taxon>
        <taxon>Anomopoda</taxon>
        <taxon>Daphniidae</taxon>
        <taxon>Daphnia</taxon>
    </lineage>
</organism>
<dbReference type="HOGENOM" id="CLU_3034499_0_0_1"/>
<dbReference type="STRING" id="6669.E9GUI8"/>
<sequence>LLFNPGKPFSCCVKPTVSCLPCFRINPHNNEFLKVCLNPHSPPTFHYVIVASLYR</sequence>
<protein>
    <submittedName>
        <fullName evidence="2">Uncharacterized protein</fullName>
    </submittedName>
</protein>
<dbReference type="KEGG" id="dpx:DAPPUDRAFT_60906"/>
<evidence type="ECO:0000313" key="3">
    <source>
        <dbReference type="Proteomes" id="UP000000305"/>
    </source>
</evidence>
<gene>
    <name evidence="2" type="ORF">DAPPUDRAFT_54890</name>
    <name evidence="1" type="ORF">DAPPUDRAFT_60906</name>
</gene>
<dbReference type="AlphaFoldDB" id="E9GUI8"/>
<name>E9GUI8_DAPPU</name>
<feature type="non-terminal residue" evidence="2">
    <location>
        <position position="1"/>
    </location>
</feature>
<dbReference type="EMBL" id="GL732617">
    <property type="protein sequence ID" value="EFX70786.1"/>
    <property type="molecule type" value="Genomic_DNA"/>
</dbReference>
<evidence type="ECO:0000313" key="2">
    <source>
        <dbReference type="EMBL" id="EFX76840.1"/>
    </source>
</evidence>
<dbReference type="EMBL" id="GL732566">
    <property type="protein sequence ID" value="EFX76840.1"/>
    <property type="molecule type" value="Genomic_DNA"/>
</dbReference>
<proteinExistence type="predicted"/>
<dbReference type="OrthoDB" id="28245at2759"/>